<dbReference type="Proteomes" id="UP001595536">
    <property type="component" value="Unassembled WGS sequence"/>
</dbReference>
<comment type="caution">
    <text evidence="6">The sequence shown here is derived from an EMBL/GenBank/DDBJ whole genome shotgun (WGS) entry which is preliminary data.</text>
</comment>
<name>A0ABV7LGZ5_9HYPH</name>
<protein>
    <submittedName>
        <fullName evidence="6">LysR family transcriptional regulator</fullName>
    </submittedName>
</protein>
<dbReference type="Gene3D" id="1.10.10.10">
    <property type="entry name" value="Winged helix-like DNA-binding domain superfamily/Winged helix DNA-binding domain"/>
    <property type="match status" value="1"/>
</dbReference>
<dbReference type="SUPFAM" id="SSF46785">
    <property type="entry name" value="Winged helix' DNA-binding domain"/>
    <property type="match status" value="1"/>
</dbReference>
<dbReference type="InterPro" id="IPR036390">
    <property type="entry name" value="WH_DNA-bd_sf"/>
</dbReference>
<keyword evidence="7" id="KW-1185">Reference proteome</keyword>
<dbReference type="PROSITE" id="PS50931">
    <property type="entry name" value="HTH_LYSR"/>
    <property type="match status" value="1"/>
</dbReference>
<evidence type="ECO:0000256" key="3">
    <source>
        <dbReference type="ARBA" id="ARBA00023125"/>
    </source>
</evidence>
<dbReference type="RefSeq" id="WP_376830964.1">
    <property type="nucleotide sequence ID" value="NZ_JBHLWR010000006.1"/>
</dbReference>
<accession>A0ABV7LGZ5</accession>
<keyword evidence="2" id="KW-0805">Transcription regulation</keyword>
<evidence type="ECO:0000256" key="4">
    <source>
        <dbReference type="ARBA" id="ARBA00023163"/>
    </source>
</evidence>
<dbReference type="EMBL" id="JBHRUV010000093">
    <property type="protein sequence ID" value="MFC3267195.1"/>
    <property type="molecule type" value="Genomic_DNA"/>
</dbReference>
<dbReference type="Pfam" id="PF03466">
    <property type="entry name" value="LysR_substrate"/>
    <property type="match status" value="1"/>
</dbReference>
<dbReference type="SUPFAM" id="SSF53850">
    <property type="entry name" value="Periplasmic binding protein-like II"/>
    <property type="match status" value="1"/>
</dbReference>
<dbReference type="InterPro" id="IPR036388">
    <property type="entry name" value="WH-like_DNA-bd_sf"/>
</dbReference>
<evidence type="ECO:0000256" key="2">
    <source>
        <dbReference type="ARBA" id="ARBA00023015"/>
    </source>
</evidence>
<keyword evidence="3" id="KW-0238">DNA-binding</keyword>
<feature type="domain" description="HTH lysR-type" evidence="5">
    <location>
        <begin position="18"/>
        <end position="75"/>
    </location>
</feature>
<dbReference type="InterPro" id="IPR000847">
    <property type="entry name" value="LysR_HTH_N"/>
</dbReference>
<evidence type="ECO:0000259" key="5">
    <source>
        <dbReference type="PROSITE" id="PS50931"/>
    </source>
</evidence>
<reference evidence="7" key="1">
    <citation type="journal article" date="2019" name="Int. J. Syst. Evol. Microbiol.">
        <title>The Global Catalogue of Microorganisms (GCM) 10K type strain sequencing project: providing services to taxonomists for standard genome sequencing and annotation.</title>
        <authorList>
            <consortium name="The Broad Institute Genomics Platform"/>
            <consortium name="The Broad Institute Genome Sequencing Center for Infectious Disease"/>
            <person name="Wu L."/>
            <person name="Ma J."/>
        </authorList>
    </citation>
    <scope>NUCLEOTIDE SEQUENCE [LARGE SCALE GENOMIC DNA]</scope>
    <source>
        <strain evidence="7">CCM 7941</strain>
    </source>
</reference>
<proteinExistence type="inferred from homology"/>
<dbReference type="PANTHER" id="PTHR30537:SF3">
    <property type="entry name" value="TRANSCRIPTIONAL REGULATORY PROTEIN"/>
    <property type="match status" value="1"/>
</dbReference>
<evidence type="ECO:0000313" key="7">
    <source>
        <dbReference type="Proteomes" id="UP001595536"/>
    </source>
</evidence>
<evidence type="ECO:0000313" key="6">
    <source>
        <dbReference type="EMBL" id="MFC3267195.1"/>
    </source>
</evidence>
<evidence type="ECO:0000256" key="1">
    <source>
        <dbReference type="ARBA" id="ARBA00009437"/>
    </source>
</evidence>
<comment type="similarity">
    <text evidence="1">Belongs to the LysR transcriptional regulatory family.</text>
</comment>
<dbReference type="PANTHER" id="PTHR30537">
    <property type="entry name" value="HTH-TYPE TRANSCRIPTIONAL REGULATOR"/>
    <property type="match status" value="1"/>
</dbReference>
<keyword evidence="4" id="KW-0804">Transcription</keyword>
<gene>
    <name evidence="6" type="ORF">ACFOEX_12665</name>
</gene>
<dbReference type="InterPro" id="IPR005119">
    <property type="entry name" value="LysR_subst-bd"/>
</dbReference>
<organism evidence="6 7">
    <name type="scientific">Camelimonas abortus</name>
    <dbReference type="NCBI Taxonomy" id="1017184"/>
    <lineage>
        <taxon>Bacteria</taxon>
        <taxon>Pseudomonadati</taxon>
        <taxon>Pseudomonadota</taxon>
        <taxon>Alphaproteobacteria</taxon>
        <taxon>Hyphomicrobiales</taxon>
        <taxon>Chelatococcaceae</taxon>
        <taxon>Camelimonas</taxon>
    </lineage>
</organism>
<dbReference type="InterPro" id="IPR058163">
    <property type="entry name" value="LysR-type_TF_proteobact-type"/>
</dbReference>
<dbReference type="Pfam" id="PF00126">
    <property type="entry name" value="HTH_1"/>
    <property type="match status" value="1"/>
</dbReference>
<dbReference type="Gene3D" id="3.40.190.290">
    <property type="match status" value="1"/>
</dbReference>
<sequence length="327" mass="35468">MSEPQRKGRGRRLDNNAVSLDDFRMVRAVARARGLAGAAAALGVNSSTVFRRLARLEATLGCALFERRRGGYALTPAGEEMVAVAETMEAAAAGFLRRVEGTDPAPSGELRVTTSDGLMTPLLADILRRFRQTYPLIRLELVLDNARLNLSRRDADIAIRATDRPPETLVGRRIGRIAWAVYGRRADFPDADGATPPQPGAGVSWIGLGGELAAIRPARFVRDLAGGDDNVGFRVNTVRALAEAVSMGLGVAPLPCMCGDIRPDLVRLSQPYNDIATSLWLLTHPDLRNAPRVRAFMDFVGGELARRRRLVEGEEPDAPIRREASAP</sequence>